<name>A0A975G9H9_9BACT</name>
<dbReference type="GO" id="GO:0004252">
    <property type="term" value="F:serine-type endopeptidase activity"/>
    <property type="evidence" value="ECO:0007669"/>
    <property type="project" value="InterPro"/>
</dbReference>
<evidence type="ECO:0000256" key="1">
    <source>
        <dbReference type="ARBA" id="ARBA00010541"/>
    </source>
</evidence>
<organism evidence="6 7">
    <name type="scientific">Luteolibacter ambystomatis</name>
    <dbReference type="NCBI Taxonomy" id="2824561"/>
    <lineage>
        <taxon>Bacteria</taxon>
        <taxon>Pseudomonadati</taxon>
        <taxon>Verrucomicrobiota</taxon>
        <taxon>Verrucomicrobiia</taxon>
        <taxon>Verrucomicrobiales</taxon>
        <taxon>Verrucomicrobiaceae</taxon>
        <taxon>Luteolibacter</taxon>
    </lineage>
</organism>
<reference evidence="6" key="1">
    <citation type="submission" date="2021-04" db="EMBL/GenBank/DDBJ databases">
        <title>Luteolibacter sp. 32A isolated from the skin of an Anderson's salamander (Ambystoma andersonii).</title>
        <authorList>
            <person name="Spergser J."/>
            <person name="Busse H.-J."/>
        </authorList>
    </citation>
    <scope>NUCLEOTIDE SEQUENCE</scope>
    <source>
        <strain evidence="6">32A</strain>
    </source>
</reference>
<keyword evidence="2" id="KW-0645">Protease</keyword>
<dbReference type="PANTHER" id="PTHR22939">
    <property type="entry name" value="SERINE PROTEASE FAMILY S1C HTRA-RELATED"/>
    <property type="match status" value="1"/>
</dbReference>
<dbReference type="InterPro" id="IPR043504">
    <property type="entry name" value="Peptidase_S1_PA_chymotrypsin"/>
</dbReference>
<dbReference type="GO" id="GO:0006508">
    <property type="term" value="P:proteolysis"/>
    <property type="evidence" value="ECO:0007669"/>
    <property type="project" value="UniProtKB-KW"/>
</dbReference>
<comment type="similarity">
    <text evidence="1">Belongs to the peptidase S1C family.</text>
</comment>
<feature type="domain" description="PDZ" evidence="5">
    <location>
        <begin position="466"/>
        <end position="548"/>
    </location>
</feature>
<feature type="signal peptide" evidence="4">
    <location>
        <begin position="1"/>
        <end position="22"/>
    </location>
</feature>
<keyword evidence="3" id="KW-0378">Hydrolase</keyword>
<dbReference type="SMART" id="SM00228">
    <property type="entry name" value="PDZ"/>
    <property type="match status" value="4"/>
</dbReference>
<evidence type="ECO:0000256" key="4">
    <source>
        <dbReference type="SAM" id="SignalP"/>
    </source>
</evidence>
<dbReference type="InterPro" id="IPR001478">
    <property type="entry name" value="PDZ"/>
</dbReference>
<keyword evidence="4" id="KW-0732">Signal</keyword>
<dbReference type="AlphaFoldDB" id="A0A975G9H9"/>
<evidence type="ECO:0000256" key="2">
    <source>
        <dbReference type="ARBA" id="ARBA00022670"/>
    </source>
</evidence>
<dbReference type="RefSeq" id="WP_211630954.1">
    <property type="nucleotide sequence ID" value="NZ_CP073100.1"/>
</dbReference>
<dbReference type="InterPro" id="IPR036034">
    <property type="entry name" value="PDZ_sf"/>
</dbReference>
<evidence type="ECO:0000313" key="7">
    <source>
        <dbReference type="Proteomes" id="UP000676169"/>
    </source>
</evidence>
<dbReference type="SUPFAM" id="SSF50494">
    <property type="entry name" value="Trypsin-like serine proteases"/>
    <property type="match status" value="1"/>
</dbReference>
<evidence type="ECO:0000259" key="5">
    <source>
        <dbReference type="PROSITE" id="PS50106"/>
    </source>
</evidence>
<dbReference type="PRINTS" id="PR00834">
    <property type="entry name" value="PROTEASES2C"/>
</dbReference>
<feature type="domain" description="PDZ" evidence="5">
    <location>
        <begin position="333"/>
        <end position="409"/>
    </location>
</feature>
<dbReference type="Pfam" id="PF00595">
    <property type="entry name" value="PDZ"/>
    <property type="match status" value="1"/>
</dbReference>
<dbReference type="Pfam" id="PF13365">
    <property type="entry name" value="Trypsin_2"/>
    <property type="match status" value="1"/>
</dbReference>
<evidence type="ECO:0000313" key="6">
    <source>
        <dbReference type="EMBL" id="QUE50815.1"/>
    </source>
</evidence>
<gene>
    <name evidence="6" type="ORF">KBB96_18390</name>
</gene>
<dbReference type="KEGG" id="lamb:KBB96_18390"/>
<keyword evidence="7" id="KW-1185">Reference proteome</keyword>
<dbReference type="Proteomes" id="UP000676169">
    <property type="component" value="Chromosome"/>
</dbReference>
<proteinExistence type="inferred from homology"/>
<dbReference type="Gene3D" id="2.30.42.10">
    <property type="match status" value="4"/>
</dbReference>
<protein>
    <submittedName>
        <fullName evidence="6">PDZ domain-containing protein</fullName>
    </submittedName>
</protein>
<accession>A0A975G9H9</accession>
<dbReference type="InterPro" id="IPR001940">
    <property type="entry name" value="Peptidase_S1C"/>
</dbReference>
<dbReference type="PANTHER" id="PTHR22939:SF129">
    <property type="entry name" value="SERINE PROTEASE HTRA2, MITOCHONDRIAL"/>
    <property type="match status" value="1"/>
</dbReference>
<feature type="chain" id="PRO_5037655999" evidence="4">
    <location>
        <begin position="23"/>
        <end position="669"/>
    </location>
</feature>
<dbReference type="InterPro" id="IPR009003">
    <property type="entry name" value="Peptidase_S1_PA"/>
</dbReference>
<dbReference type="Pfam" id="PF13180">
    <property type="entry name" value="PDZ_2"/>
    <property type="match status" value="2"/>
</dbReference>
<dbReference type="PROSITE" id="PS50106">
    <property type="entry name" value="PDZ"/>
    <property type="match status" value="3"/>
</dbReference>
<dbReference type="SUPFAM" id="SSF50156">
    <property type="entry name" value="PDZ domain-like"/>
    <property type="match status" value="4"/>
</dbReference>
<dbReference type="EMBL" id="CP073100">
    <property type="protein sequence ID" value="QUE50815.1"/>
    <property type="molecule type" value="Genomic_DNA"/>
</dbReference>
<evidence type="ECO:0000256" key="3">
    <source>
        <dbReference type="ARBA" id="ARBA00022801"/>
    </source>
</evidence>
<feature type="domain" description="PDZ" evidence="5">
    <location>
        <begin position="235"/>
        <end position="293"/>
    </location>
</feature>
<sequence length="669" mass="70627">MLRHAFYLLPCVAGLVPVTATAKTDPQIEASVQSVYPALVRIHVVAEEGGAGRMQKMRASGSGTIIHPDGYILTNHHVAGRATRIVVRLSDRQEVRATLVGTDPLADLAILKIDKKDLRDPNAPLPVAKFGDSATLEVGDVVLAMGSPAGLSQSVTQGIVANTEMIAPGGSMRLDGEAVGELVRWIGHDAVIFPGNSGGPLVNLKGEIIGVNEVGIGSLGGAIPANLARKVADELIATGKVRRSWAGLIAQPLLKTSKETAGILVGGVIEGSPAEKAGLKAGDIITVCNGAPVPASRAPEDIPVFNRQLLESPVGSEVKLGGLRDGKAIEWKLITTEREPAEPREKELLSWGITARDLTQLMAKGLLRADNKAAVVQSVRAGGAAADSKPAIVPGDLILGMDDKPVTNLADLVDVSAAITKDKTEPVPVLVSYEHDGRNYLTVVKIGPEPDPDKPGLVRKAWIGVDTQVISADLASALGIQGSKGVRITQIHPGSNAEKAGLKTGDLLLKLDGTVIPSSRPEDSDVFNSLIRQYKIGSEISLNVRRGKEDIVIKVPLIASPEGTSELASHTSDPLEFTARDLGQADRVREKLPDDLKGVLVTAVTPSGWAGLAGLSNEDILLSLDGKPVESIATLKTILDDVEKNKRTPFVLFVRRGITTRYIELEPTW</sequence>
<dbReference type="Gene3D" id="2.40.10.10">
    <property type="entry name" value="Trypsin-like serine proteases"/>
    <property type="match status" value="2"/>
</dbReference>